<dbReference type="NCBIfam" id="TIGR03511">
    <property type="entry name" value="GldH_lipo"/>
    <property type="match status" value="1"/>
</dbReference>
<comment type="caution">
    <text evidence="2">The sequence shown here is derived from an EMBL/GenBank/DDBJ whole genome shotgun (WGS) entry which is preliminary data.</text>
</comment>
<keyword evidence="1" id="KW-0732">Signal</keyword>
<evidence type="ECO:0000256" key="1">
    <source>
        <dbReference type="SAM" id="SignalP"/>
    </source>
</evidence>
<sequence>MKVAFKYLCIGIAALNLLLWAGCKDANTVVDQNVEIINNNWAYTNKIKQAVNIDNEQVPYNLYLNLRVTADYKYSNLFVLVRQTNPDKKSSATRFEFKLANPDGEWLGQGSGNLYSYQIPFRLNYKFPAKGNYTIEIEQNMRDNPLHEISDVGLRVEKATDN</sequence>
<dbReference type="Pfam" id="PF14109">
    <property type="entry name" value="GldH_lipo"/>
    <property type="match status" value="1"/>
</dbReference>
<dbReference type="Proteomes" id="UP000318733">
    <property type="component" value="Unassembled WGS sequence"/>
</dbReference>
<dbReference type="AlphaFoldDB" id="A0A556MUB7"/>
<dbReference type="RefSeq" id="WP_144247053.1">
    <property type="nucleotide sequence ID" value="NZ_VLPK01000001.1"/>
</dbReference>
<feature type="signal peptide" evidence="1">
    <location>
        <begin position="1"/>
        <end position="26"/>
    </location>
</feature>
<accession>A0A556MUB7</accession>
<dbReference type="InterPro" id="IPR020018">
    <property type="entry name" value="Motility-assoc_lipoprot_GldH"/>
</dbReference>
<feature type="chain" id="PRO_5021862058" evidence="1">
    <location>
        <begin position="27"/>
        <end position="162"/>
    </location>
</feature>
<dbReference type="PROSITE" id="PS51257">
    <property type="entry name" value="PROKAR_LIPOPROTEIN"/>
    <property type="match status" value="1"/>
</dbReference>
<name>A0A556MUB7_9SPHI</name>
<gene>
    <name evidence="2" type="primary">gldH</name>
    <name evidence="2" type="ORF">FO440_04665</name>
</gene>
<proteinExistence type="predicted"/>
<reference evidence="2 3" key="1">
    <citation type="submission" date="2019-07" db="EMBL/GenBank/DDBJ databases">
        <authorList>
            <person name="Huq M.A."/>
        </authorList>
    </citation>
    <scope>NUCLEOTIDE SEQUENCE [LARGE SCALE GENOMIC DNA]</scope>
    <source>
        <strain evidence="2 3">MAH-19</strain>
    </source>
</reference>
<dbReference type="OrthoDB" id="982482at2"/>
<evidence type="ECO:0000313" key="3">
    <source>
        <dbReference type="Proteomes" id="UP000318733"/>
    </source>
</evidence>
<organism evidence="2 3">
    <name type="scientific">Mucilaginibacter corticis</name>
    <dbReference type="NCBI Taxonomy" id="2597670"/>
    <lineage>
        <taxon>Bacteria</taxon>
        <taxon>Pseudomonadati</taxon>
        <taxon>Bacteroidota</taxon>
        <taxon>Sphingobacteriia</taxon>
        <taxon>Sphingobacteriales</taxon>
        <taxon>Sphingobacteriaceae</taxon>
        <taxon>Mucilaginibacter</taxon>
    </lineage>
</organism>
<keyword evidence="3" id="KW-1185">Reference proteome</keyword>
<dbReference type="EMBL" id="VLPK01000001">
    <property type="protein sequence ID" value="TSJ43487.1"/>
    <property type="molecule type" value="Genomic_DNA"/>
</dbReference>
<protein>
    <submittedName>
        <fullName evidence="2">Gliding motility lipoprotein GldH</fullName>
    </submittedName>
</protein>
<evidence type="ECO:0000313" key="2">
    <source>
        <dbReference type="EMBL" id="TSJ43487.1"/>
    </source>
</evidence>
<keyword evidence="2" id="KW-0449">Lipoprotein</keyword>